<dbReference type="InterPro" id="IPR010486">
    <property type="entry name" value="HNS-dep_expression_A/B"/>
</dbReference>
<sequence>MLRRTVFSVFCAVFVFLLLSEAPNGAALAQNRAIDMMRVDCAQFDRLRSARKRSIGVWLHGYYIGTGQRPLLDIDGIEGAVEALISFCAENPEAPLVSNETATILRGEEPPVAANGSGSGSDGMSGNRAREGLRITVPSDAPRDPPRDTQSVPAPSPEMPMRPRPVD</sequence>
<evidence type="ECO:0000313" key="4">
    <source>
        <dbReference type="EMBL" id="SCC81318.1"/>
    </source>
</evidence>
<evidence type="ECO:0000313" key="6">
    <source>
        <dbReference type="Proteomes" id="UP000182800"/>
    </source>
</evidence>
<dbReference type="EMBL" id="LJSX01000002">
    <property type="protein sequence ID" value="KPQ12416.1"/>
    <property type="molecule type" value="Genomic_DNA"/>
</dbReference>
<feature type="region of interest" description="Disordered" evidence="1">
    <location>
        <begin position="108"/>
        <end position="167"/>
    </location>
</feature>
<gene>
    <name evidence="4" type="ORF">GA0071312_2255</name>
    <name evidence="3" type="ORF">HLUCCO17_02290</name>
</gene>
<feature type="compositionally biased region" description="Pro residues" evidence="1">
    <location>
        <begin position="154"/>
        <end position="167"/>
    </location>
</feature>
<feature type="signal peptide" evidence="2">
    <location>
        <begin position="1"/>
        <end position="26"/>
    </location>
</feature>
<dbReference type="Pfam" id="PF06411">
    <property type="entry name" value="HdeA"/>
    <property type="match status" value="1"/>
</dbReference>
<name>A0A0P8AB27_9HYPH</name>
<dbReference type="AlphaFoldDB" id="A0A0P8AB27"/>
<proteinExistence type="predicted"/>
<evidence type="ECO:0000313" key="5">
    <source>
        <dbReference type="Proteomes" id="UP000050497"/>
    </source>
</evidence>
<dbReference type="EMBL" id="FMBM01000002">
    <property type="protein sequence ID" value="SCC81318.1"/>
    <property type="molecule type" value="Genomic_DNA"/>
</dbReference>
<reference evidence="4 6" key="2">
    <citation type="submission" date="2016-08" db="EMBL/GenBank/DDBJ databases">
        <authorList>
            <person name="Varghese N."/>
            <person name="Submissions Spin"/>
        </authorList>
    </citation>
    <scope>NUCLEOTIDE SEQUENCE [LARGE SCALE GENOMIC DNA]</scope>
    <source>
        <strain evidence="4 6">HL-109</strain>
    </source>
</reference>
<comment type="caution">
    <text evidence="3">The sequence shown here is derived from an EMBL/GenBank/DDBJ whole genome shotgun (WGS) entry which is preliminary data.</text>
</comment>
<reference evidence="3 5" key="1">
    <citation type="submission" date="2015-09" db="EMBL/GenBank/DDBJ databases">
        <title>Identification and resolution of microdiversity through metagenomic sequencing of parallel consortia.</title>
        <authorList>
            <person name="Nelson W.C."/>
            <person name="Romine M.F."/>
            <person name="Lindemann S.R."/>
        </authorList>
    </citation>
    <scope>NUCLEOTIDE SEQUENCE [LARGE SCALE GENOMIC DNA]</scope>
    <source>
        <strain evidence="3">HL-109</strain>
    </source>
</reference>
<accession>A0A0P8AB27</accession>
<evidence type="ECO:0000256" key="2">
    <source>
        <dbReference type="SAM" id="SignalP"/>
    </source>
</evidence>
<keyword evidence="2" id="KW-0732">Signal</keyword>
<dbReference type="Proteomes" id="UP000050497">
    <property type="component" value="Unassembled WGS sequence"/>
</dbReference>
<evidence type="ECO:0000256" key="1">
    <source>
        <dbReference type="SAM" id="MobiDB-lite"/>
    </source>
</evidence>
<dbReference type="OrthoDB" id="8162959at2"/>
<dbReference type="RefSeq" id="WP_074445040.1">
    <property type="nucleotide sequence ID" value="NZ_FMBM01000002.1"/>
</dbReference>
<evidence type="ECO:0000313" key="3">
    <source>
        <dbReference type="EMBL" id="KPQ12416.1"/>
    </source>
</evidence>
<protein>
    <submittedName>
        <fullName evidence="4">HdeA/HdeB family protein</fullName>
    </submittedName>
    <submittedName>
        <fullName evidence="3">Hns-dependent expression protein A (HdeA)</fullName>
    </submittedName>
</protein>
<dbReference type="Proteomes" id="UP000182800">
    <property type="component" value="Unassembled WGS sequence"/>
</dbReference>
<keyword evidence="6" id="KW-1185">Reference proteome</keyword>
<feature type="chain" id="PRO_5006147739" evidence="2">
    <location>
        <begin position="27"/>
        <end position="167"/>
    </location>
</feature>
<dbReference type="STRING" id="1653334.GA0071312_2255"/>
<organism evidence="3 5">
    <name type="scientific">Saliniramus fredricksonii</name>
    <dbReference type="NCBI Taxonomy" id="1653334"/>
    <lineage>
        <taxon>Bacteria</taxon>
        <taxon>Pseudomonadati</taxon>
        <taxon>Pseudomonadota</taxon>
        <taxon>Alphaproteobacteria</taxon>
        <taxon>Hyphomicrobiales</taxon>
        <taxon>Salinarimonadaceae</taxon>
        <taxon>Saliniramus</taxon>
    </lineage>
</organism>